<keyword evidence="7" id="KW-1185">Reference proteome</keyword>
<feature type="transmembrane region" description="Helical" evidence="1">
    <location>
        <begin position="95"/>
        <end position="114"/>
    </location>
</feature>
<evidence type="ECO:0000313" key="3">
    <source>
        <dbReference type="EMBL" id="RFU51012.1"/>
    </source>
</evidence>
<organism evidence="4 6">
    <name type="scientific">Streptococcus chenjunshii</name>
    <dbReference type="NCBI Taxonomy" id="2173853"/>
    <lineage>
        <taxon>Bacteria</taxon>
        <taxon>Bacillati</taxon>
        <taxon>Bacillota</taxon>
        <taxon>Bacilli</taxon>
        <taxon>Lactobacillales</taxon>
        <taxon>Streptococcaceae</taxon>
        <taxon>Streptococcus</taxon>
    </lineage>
</organism>
<reference evidence="3 7" key="1">
    <citation type="submission" date="2018-08" db="EMBL/GenBank/DDBJ databases">
        <title>Draft genome of Streptococcus sp .nov. Z2.</title>
        <authorList>
            <person name="Tian Z."/>
        </authorList>
    </citation>
    <scope>NUCLEOTIDE SEQUENCE [LARGE SCALE GENOMIC DNA]</scope>
    <source>
        <strain evidence="3 7">Z2</strain>
    </source>
</reference>
<accession>A0A372KP94</accession>
<sequence>MTNHIRVLTAIALSELLIEWAGFLIGIPIFAIVFLVLSSTAVELLLHIIFYKKLHEGISLNQCLKNYISYVKKTLWFLLMVLLLLIVNYVQKHTFLLFFEWHILVMFYTIGFIISSNNVPIKK</sequence>
<dbReference type="OrthoDB" id="2222130at2"/>
<reference evidence="2" key="4">
    <citation type="journal article" date="2019" name="Int. J. Syst. Evol. Microbiol.">
        <title>Streptococcus chenjunshii sp. nov. isolated from feces of Tibetan antelopes.</title>
        <authorList>
            <person name="Tian Z."/>
            <person name="Lu S."/>
            <person name="Jin D."/>
            <person name="Yang J."/>
            <person name="Pu J."/>
            <person name="Lai X.H."/>
            <person name="Bai X.N."/>
            <person name="Wu X.M."/>
            <person name="Li J."/>
            <person name="Wang S."/>
            <person name="Xu J."/>
        </authorList>
    </citation>
    <scope>NUCLEOTIDE SEQUENCE</scope>
    <source>
        <strain evidence="2">Z15</strain>
    </source>
</reference>
<gene>
    <name evidence="2" type="ORF">DDV21_008575</name>
    <name evidence="3" type="ORF">DDV22_05715</name>
    <name evidence="4" type="ORF">DDV23_04855</name>
</gene>
<evidence type="ECO:0000313" key="2">
    <source>
        <dbReference type="EMBL" id="AXQ79763.1"/>
    </source>
</evidence>
<reference evidence="4 6" key="2">
    <citation type="submission" date="2018-08" db="EMBL/GenBank/DDBJ databases">
        <title>Draft genome of Streptococcus sp. nov. Z1.</title>
        <authorList>
            <person name="Tian Z."/>
        </authorList>
    </citation>
    <scope>NUCLEOTIDE SEQUENCE [LARGE SCALE GENOMIC DNA]</scope>
    <source>
        <strain evidence="4">Z1</strain>
        <strain evidence="6">Z1(2018)</strain>
    </source>
</reference>
<dbReference type="EMBL" id="QVQZ01000008">
    <property type="protein sequence ID" value="RFU53408.1"/>
    <property type="molecule type" value="Genomic_DNA"/>
</dbReference>
<dbReference type="Proteomes" id="UP000264056">
    <property type="component" value="Unassembled WGS sequence"/>
</dbReference>
<dbReference type="EMBL" id="QVQY01000012">
    <property type="protein sequence ID" value="RFU51012.1"/>
    <property type="molecule type" value="Genomic_DNA"/>
</dbReference>
<evidence type="ECO:0008006" key="8">
    <source>
        <dbReference type="Google" id="ProtNLM"/>
    </source>
</evidence>
<keyword evidence="1" id="KW-1133">Transmembrane helix</keyword>
<accession>A0A346NFG8</accession>
<evidence type="ECO:0000313" key="7">
    <source>
        <dbReference type="Proteomes" id="UP000264056"/>
    </source>
</evidence>
<protein>
    <recommendedName>
        <fullName evidence="8">Bacteriocin secretion protein</fullName>
    </recommendedName>
</protein>
<keyword evidence="1" id="KW-0472">Membrane</keyword>
<feature type="transmembrane region" description="Helical" evidence="1">
    <location>
        <begin position="70"/>
        <end position="89"/>
    </location>
</feature>
<evidence type="ECO:0000313" key="5">
    <source>
        <dbReference type="Proteomes" id="UP000246115"/>
    </source>
</evidence>
<evidence type="ECO:0000313" key="4">
    <source>
        <dbReference type="EMBL" id="RFU53408.1"/>
    </source>
</evidence>
<dbReference type="Proteomes" id="UP000262901">
    <property type="component" value="Unassembled WGS sequence"/>
</dbReference>
<evidence type="ECO:0000313" key="6">
    <source>
        <dbReference type="Proteomes" id="UP000262901"/>
    </source>
</evidence>
<dbReference type="AlphaFoldDB" id="A0A372KP94"/>
<dbReference type="Proteomes" id="UP000246115">
    <property type="component" value="Chromosome"/>
</dbReference>
<dbReference type="RefSeq" id="WP_116878033.1">
    <property type="nucleotide sequence ID" value="NZ_QVQY01000012.1"/>
</dbReference>
<keyword evidence="1" id="KW-0812">Transmembrane</keyword>
<feature type="transmembrane region" description="Helical" evidence="1">
    <location>
        <begin position="20"/>
        <end position="50"/>
    </location>
</feature>
<name>A0A372KP94_9STRE</name>
<reference evidence="5" key="3">
    <citation type="submission" date="2018-08" db="EMBL/GenBank/DDBJ databases">
        <title>Streptococcus chenjunshii sp. nov., isolated from stools sample of the Tibetan antelope in the Qinghai-Tibet plateau, China.</title>
        <authorList>
            <person name="Tian Z."/>
        </authorList>
    </citation>
    <scope>NUCLEOTIDE SEQUENCE [LARGE SCALE GENOMIC DNA]</scope>
    <source>
        <strain evidence="5">Z15</strain>
    </source>
</reference>
<proteinExistence type="predicted"/>
<evidence type="ECO:0000256" key="1">
    <source>
        <dbReference type="SAM" id="Phobius"/>
    </source>
</evidence>
<dbReference type="KEGG" id="schj:DDV21_008575"/>
<dbReference type="EMBL" id="CP031733">
    <property type="protein sequence ID" value="AXQ79763.1"/>
    <property type="molecule type" value="Genomic_DNA"/>
</dbReference>